<dbReference type="HOGENOM" id="CLU_131550_2_0_11"/>
<name>D7C3C0_STRBB</name>
<dbReference type="RefSeq" id="WP_014179595.1">
    <property type="nucleotide sequence ID" value="NC_016582.1"/>
</dbReference>
<dbReference type="InterPro" id="IPR007278">
    <property type="entry name" value="DUF397"/>
</dbReference>
<feature type="domain" description="DUF397" evidence="1">
    <location>
        <begin position="9"/>
        <end position="60"/>
    </location>
</feature>
<dbReference type="STRING" id="749414.SBI_07025"/>
<reference evidence="2 3" key="1">
    <citation type="journal article" date="2010" name="J. Bacteriol.">
        <title>Genome sequence of the milbemycin-producing bacterium Streptomyces bingchenggensis.</title>
        <authorList>
            <person name="Wang X.J."/>
            <person name="Yan Y.J."/>
            <person name="Zhang B."/>
            <person name="An J."/>
            <person name="Wang J.J."/>
            <person name="Tian J."/>
            <person name="Jiang L."/>
            <person name="Chen Y.H."/>
            <person name="Huang S.X."/>
            <person name="Yin M."/>
            <person name="Zhang J."/>
            <person name="Gao A.L."/>
            <person name="Liu C.X."/>
            <person name="Zhu Z.X."/>
            <person name="Xiang W.S."/>
        </authorList>
    </citation>
    <scope>NUCLEOTIDE SEQUENCE [LARGE SCALE GENOMIC DNA]</scope>
    <source>
        <strain evidence="2 3">BCW-1</strain>
    </source>
</reference>
<evidence type="ECO:0000259" key="1">
    <source>
        <dbReference type="Pfam" id="PF04149"/>
    </source>
</evidence>
<dbReference type="EMBL" id="CP002047">
    <property type="protein sequence ID" value="ADI10145.1"/>
    <property type="molecule type" value="Genomic_DNA"/>
</dbReference>
<dbReference type="KEGG" id="sbh:SBI_07025"/>
<sequence>MHEIDLAGAKWRKSSYSSGNGQCVEAAFLPTMVATRDSKDPQGPALVFSADGWASFVTALASGGLLTA</sequence>
<dbReference type="Pfam" id="PF04149">
    <property type="entry name" value="DUF397"/>
    <property type="match status" value="1"/>
</dbReference>
<organism evidence="2 3">
    <name type="scientific">Streptomyces bingchenggensis (strain BCW-1)</name>
    <dbReference type="NCBI Taxonomy" id="749414"/>
    <lineage>
        <taxon>Bacteria</taxon>
        <taxon>Bacillati</taxon>
        <taxon>Actinomycetota</taxon>
        <taxon>Actinomycetes</taxon>
        <taxon>Kitasatosporales</taxon>
        <taxon>Streptomycetaceae</taxon>
        <taxon>Streptomyces</taxon>
    </lineage>
</organism>
<protein>
    <recommendedName>
        <fullName evidence="1">DUF397 domain-containing protein</fullName>
    </recommendedName>
</protein>
<evidence type="ECO:0000313" key="3">
    <source>
        <dbReference type="Proteomes" id="UP000000377"/>
    </source>
</evidence>
<dbReference type="eggNOG" id="ENOG503315W">
    <property type="taxonomic scope" value="Bacteria"/>
</dbReference>
<evidence type="ECO:0000313" key="2">
    <source>
        <dbReference type="EMBL" id="ADI10145.1"/>
    </source>
</evidence>
<dbReference type="PATRIC" id="fig|749414.3.peg.7226"/>
<keyword evidence="3" id="KW-1185">Reference proteome</keyword>
<gene>
    <name evidence="2" type="ordered locus">SBI_07025</name>
</gene>
<dbReference type="Proteomes" id="UP000000377">
    <property type="component" value="Chromosome"/>
</dbReference>
<proteinExistence type="predicted"/>
<dbReference type="AlphaFoldDB" id="D7C3C0"/>
<accession>D7C3C0</accession>